<accession>A0A2T1D4T6</accession>
<dbReference type="PANTHER" id="PTHR30372">
    <property type="entry name" value="LIPID-A-DISACCHARIDE SYNTHASE"/>
    <property type="match status" value="1"/>
</dbReference>
<dbReference type="Proteomes" id="UP000238634">
    <property type="component" value="Unassembled WGS sequence"/>
</dbReference>
<dbReference type="RefSeq" id="WP_073075109.1">
    <property type="nucleotide sequence ID" value="NZ_MPPI01000060.1"/>
</dbReference>
<dbReference type="PANTHER" id="PTHR30372:SF6">
    <property type="entry name" value="LIPID-A-DISACCHARIDE SYNTHASE"/>
    <property type="match status" value="1"/>
</dbReference>
<proteinExistence type="predicted"/>
<dbReference type="OrthoDB" id="502628at2"/>
<reference evidence="1 2" key="2">
    <citation type="submission" date="2018-03" db="EMBL/GenBank/DDBJ databases">
        <title>The ancient ancestry and fast evolution of plastids.</title>
        <authorList>
            <person name="Moore K.R."/>
            <person name="Magnabosco C."/>
            <person name="Momper L."/>
            <person name="Gold D.A."/>
            <person name="Bosak T."/>
            <person name="Fournier G.P."/>
        </authorList>
    </citation>
    <scope>NUCLEOTIDE SEQUENCE [LARGE SCALE GENOMIC DNA]</scope>
    <source>
        <strain evidence="1 2">ULC007</strain>
    </source>
</reference>
<evidence type="ECO:0000313" key="2">
    <source>
        <dbReference type="Proteomes" id="UP000238634"/>
    </source>
</evidence>
<dbReference type="GO" id="GO:0005543">
    <property type="term" value="F:phospholipid binding"/>
    <property type="evidence" value="ECO:0007669"/>
    <property type="project" value="TreeGrafter"/>
</dbReference>
<keyword evidence="2" id="KW-1185">Reference proteome</keyword>
<protein>
    <submittedName>
        <fullName evidence="1">Lipid-A-disaccharide synthase</fullName>
    </submittedName>
</protein>
<dbReference type="InterPro" id="IPR003835">
    <property type="entry name" value="Glyco_trans_19"/>
</dbReference>
<dbReference type="EMBL" id="PVWG01000061">
    <property type="protein sequence ID" value="PSB15446.1"/>
    <property type="molecule type" value="Genomic_DNA"/>
</dbReference>
<dbReference type="GO" id="GO:0009245">
    <property type="term" value="P:lipid A biosynthetic process"/>
    <property type="evidence" value="ECO:0007669"/>
    <property type="project" value="InterPro"/>
</dbReference>
<dbReference type="STRING" id="1920490.GCA_001895925_03187"/>
<dbReference type="SUPFAM" id="SSF53756">
    <property type="entry name" value="UDP-Glycosyltransferase/glycogen phosphorylase"/>
    <property type="match status" value="1"/>
</dbReference>
<organism evidence="1 2">
    <name type="scientific">Phormidesmis priestleyi ULC007</name>
    <dbReference type="NCBI Taxonomy" id="1920490"/>
    <lineage>
        <taxon>Bacteria</taxon>
        <taxon>Bacillati</taxon>
        <taxon>Cyanobacteriota</taxon>
        <taxon>Cyanophyceae</taxon>
        <taxon>Leptolyngbyales</taxon>
        <taxon>Leptolyngbyaceae</taxon>
        <taxon>Phormidesmis</taxon>
    </lineage>
</organism>
<name>A0A2T1D4T6_9CYAN</name>
<sequence>MSDLSHPIDILILSNGPGELATWVKPVVRSLRQILGDDRALVRISVVLSPCPNASGQEADIALSYPEVDRVQAAKAFYPFLLRGKTLDHWDWRDRGVVLFLGGDQFFSVILGKRLGYRTVTYAEWEARWHRWIDRFGVMRSEIVDRAPKQQIQKLTIVGDLMAEVAHYREKEPSNVQQSEELIGLLPGSKPAKLAQGVPFLLAVAELIWHDRPQARFVIPVAPTLDLQTLARFADPQQNPILPLVDGVSAQLVLPTSATERAYLETQSGLRVQLCQNQTERIPVYSLLSRCDLCLTTIGANTAELGALAVPMIVVVPTQQLDAMRAWDGIPGLLSNLPGVGSSVAKLINWLYLQRVGLLAWPNKWANEEIVPELVGRLQPKVVADLALDFLNHPEKLQQMRDKLRSVRGEPGAANKLAQIVREELEKFDCKT</sequence>
<dbReference type="AlphaFoldDB" id="A0A2T1D4T6"/>
<reference evidence="1 2" key="1">
    <citation type="submission" date="2018-02" db="EMBL/GenBank/DDBJ databases">
        <authorList>
            <person name="Cohen D.B."/>
            <person name="Kent A.D."/>
        </authorList>
    </citation>
    <scope>NUCLEOTIDE SEQUENCE [LARGE SCALE GENOMIC DNA]</scope>
    <source>
        <strain evidence="1 2">ULC007</strain>
    </source>
</reference>
<dbReference type="GO" id="GO:0016020">
    <property type="term" value="C:membrane"/>
    <property type="evidence" value="ECO:0007669"/>
    <property type="project" value="GOC"/>
</dbReference>
<comment type="caution">
    <text evidence="1">The sequence shown here is derived from an EMBL/GenBank/DDBJ whole genome shotgun (WGS) entry which is preliminary data.</text>
</comment>
<evidence type="ECO:0000313" key="1">
    <source>
        <dbReference type="EMBL" id="PSB15446.1"/>
    </source>
</evidence>
<gene>
    <name evidence="1" type="ORF">C7B65_24470</name>
</gene>
<dbReference type="GO" id="GO:0008915">
    <property type="term" value="F:lipid-A-disaccharide synthase activity"/>
    <property type="evidence" value="ECO:0007669"/>
    <property type="project" value="InterPro"/>
</dbReference>